<comment type="cofactor">
    <cofactor evidence="1">
        <name>Mg(2+)</name>
        <dbReference type="ChEBI" id="CHEBI:18420"/>
    </cofactor>
</comment>
<reference evidence="21" key="2">
    <citation type="submission" date="2023-05" db="EMBL/GenBank/DDBJ databases">
        <authorList>
            <consortium name="Lawrence Berkeley National Laboratory"/>
            <person name="Steindorff A."/>
            <person name="Hensen N."/>
            <person name="Bonometti L."/>
            <person name="Westerberg I."/>
            <person name="Brannstrom I.O."/>
            <person name="Guillou S."/>
            <person name="Cros-Aarteil S."/>
            <person name="Calhoun S."/>
            <person name="Haridas S."/>
            <person name="Kuo A."/>
            <person name="Mondo S."/>
            <person name="Pangilinan J."/>
            <person name="Riley R."/>
            <person name="Labutti K."/>
            <person name="Andreopoulos B."/>
            <person name="Lipzen A."/>
            <person name="Chen C."/>
            <person name="Yanf M."/>
            <person name="Daum C."/>
            <person name="Ng V."/>
            <person name="Clum A."/>
            <person name="Ohm R."/>
            <person name="Martin F."/>
            <person name="Silar P."/>
            <person name="Natvig D."/>
            <person name="Lalanne C."/>
            <person name="Gautier V."/>
            <person name="Ament-Velasquez S.L."/>
            <person name="Kruys A."/>
            <person name="Hutchinson M.I."/>
            <person name="Powell A.J."/>
            <person name="Barry K."/>
            <person name="Miller A.N."/>
            <person name="Grigoriev I.V."/>
            <person name="Debuchy R."/>
            <person name="Gladieux P."/>
            <person name="Thoren M.H."/>
            <person name="Johannesson H."/>
        </authorList>
    </citation>
    <scope>NUCLEOTIDE SEQUENCE</scope>
    <source>
        <strain evidence="21">CBS 315.58</strain>
    </source>
</reference>
<keyword evidence="12 17" id="KW-0520">NAD</keyword>
<dbReference type="InterPro" id="IPR014729">
    <property type="entry name" value="Rossmann-like_a/b/a_fold"/>
</dbReference>
<dbReference type="Gene3D" id="3.40.50.620">
    <property type="entry name" value="HUPs"/>
    <property type="match status" value="1"/>
</dbReference>
<evidence type="ECO:0000256" key="4">
    <source>
        <dbReference type="ARBA" id="ARBA00005019"/>
    </source>
</evidence>
<accession>A0AAN6XNR2</accession>
<evidence type="ECO:0000256" key="11">
    <source>
        <dbReference type="ARBA" id="ARBA00022840"/>
    </source>
</evidence>
<evidence type="ECO:0000256" key="10">
    <source>
        <dbReference type="ARBA" id="ARBA00022741"/>
    </source>
</evidence>
<comment type="pathway">
    <text evidence="3 17">Cofactor biosynthesis; NAD(+) biosynthesis; NAD(+) from nicotinamide D-ribonucleotide: step 1/1.</text>
</comment>
<comment type="function">
    <text evidence="16">Catalyzes the formation of NAD(+) from nicotinamide mononucleotide (NMN) and ATP. Can also use the deamidated form; nicotinic acid mononucleotide (NaMN) as substrate with the same efficiency. Can use triazofurin monophosphate (TrMP) as substrate. Can also use GTP and ITP as nucleotide donors. Also catalyzes the reverse reaction, i.e. the pyrophosphorolytic cleavage of NAD(+). For the pyrophosphorolytic activity, can use NAD(+), NADH, NaAD, nicotinic acid adenine dinucleotide phosphate (NHD), nicotinamide guanine dinucleotide (NGD) as substrates. Fails to cleave phosphorylated dinucleotides NADP(+), NADPH and NaADP(+). Protects against axonal degeneration following injury. May be involved in the maintenance of axonal integrity. Also functions as a stress-response chaperone protein that prevents toxic aggregation of proteins; this function may be independent of its NAD(+) synthesis activity.</text>
</comment>
<keyword evidence="10 17" id="KW-0547">Nucleotide-binding</keyword>
<dbReference type="FunFam" id="3.40.50.620:FF:000221">
    <property type="entry name" value="Nicotinamide/nicotinic acid mononucleotide adenylyltransferase 3"/>
    <property type="match status" value="1"/>
</dbReference>
<dbReference type="InterPro" id="IPR051182">
    <property type="entry name" value="Euk_NMN_adenylyltrnsfrase"/>
</dbReference>
<dbReference type="NCBIfam" id="TIGR00482">
    <property type="entry name" value="nicotinate (nicotinamide) nucleotide adenylyltransferase"/>
    <property type="match status" value="1"/>
</dbReference>
<evidence type="ECO:0000256" key="13">
    <source>
        <dbReference type="ARBA" id="ARBA00023128"/>
    </source>
</evidence>
<name>A0AAN6XNR2_9PEZI</name>
<keyword evidence="9 17" id="KW-0548">Nucleotidyltransferase</keyword>
<comment type="similarity">
    <text evidence="5 17">Belongs to the eukaryotic NMN adenylyltransferase family.</text>
</comment>
<dbReference type="InterPro" id="IPR004821">
    <property type="entry name" value="Cyt_trans-like"/>
</dbReference>
<feature type="domain" description="Cytidyltransferase-like" evidence="20">
    <location>
        <begin position="106"/>
        <end position="298"/>
    </location>
</feature>
<dbReference type="Proteomes" id="UP001303160">
    <property type="component" value="Unassembled WGS sequence"/>
</dbReference>
<evidence type="ECO:0000259" key="20">
    <source>
        <dbReference type="Pfam" id="PF01467"/>
    </source>
</evidence>
<comment type="pathway">
    <text evidence="4">Cofactor biosynthesis; NAD(+) biosynthesis; deamido-NAD(+) from nicotinate D-ribonucleotide: step 1/1.</text>
</comment>
<proteinExistence type="inferred from homology"/>
<dbReference type="EC" id="2.7.7.1" evidence="17"/>
<reference evidence="21" key="1">
    <citation type="journal article" date="2023" name="Mol. Phylogenet. Evol.">
        <title>Genome-scale phylogeny and comparative genomics of the fungal order Sordariales.</title>
        <authorList>
            <person name="Hensen N."/>
            <person name="Bonometti L."/>
            <person name="Westerberg I."/>
            <person name="Brannstrom I.O."/>
            <person name="Guillou S."/>
            <person name="Cros-Aarteil S."/>
            <person name="Calhoun S."/>
            <person name="Haridas S."/>
            <person name="Kuo A."/>
            <person name="Mondo S."/>
            <person name="Pangilinan J."/>
            <person name="Riley R."/>
            <person name="LaButti K."/>
            <person name="Andreopoulos B."/>
            <person name="Lipzen A."/>
            <person name="Chen C."/>
            <person name="Yan M."/>
            <person name="Daum C."/>
            <person name="Ng V."/>
            <person name="Clum A."/>
            <person name="Steindorff A."/>
            <person name="Ohm R.A."/>
            <person name="Martin F."/>
            <person name="Silar P."/>
            <person name="Natvig D.O."/>
            <person name="Lalanne C."/>
            <person name="Gautier V."/>
            <person name="Ament-Velasquez S.L."/>
            <person name="Kruys A."/>
            <person name="Hutchinson M.I."/>
            <person name="Powell A.J."/>
            <person name="Barry K."/>
            <person name="Miller A.N."/>
            <person name="Grigoriev I.V."/>
            <person name="Debuchy R."/>
            <person name="Gladieux P."/>
            <person name="Hiltunen Thoren M."/>
            <person name="Johannesson H."/>
        </authorList>
    </citation>
    <scope>NUCLEOTIDE SEQUENCE</scope>
    <source>
        <strain evidence="21">CBS 315.58</strain>
    </source>
</reference>
<evidence type="ECO:0000256" key="7">
    <source>
        <dbReference type="ARBA" id="ARBA00022642"/>
    </source>
</evidence>
<evidence type="ECO:0000256" key="18">
    <source>
        <dbReference type="SAM" id="Coils"/>
    </source>
</evidence>
<keyword evidence="7 17" id="KW-0662">Pyridine nucleotide biosynthesis</keyword>
<keyword evidence="13" id="KW-0496">Mitochondrion</keyword>
<protein>
    <recommendedName>
        <fullName evidence="17">Nicotinamide-nucleotide adenylyltransferase</fullName>
        <ecNumber evidence="17">2.7.7.1</ecNumber>
        <ecNumber evidence="17">2.7.7.18</ecNumber>
    </recommendedName>
</protein>
<feature type="coiled-coil region" evidence="18">
    <location>
        <begin position="26"/>
        <end position="53"/>
    </location>
</feature>
<evidence type="ECO:0000256" key="15">
    <source>
        <dbReference type="ARBA" id="ARBA00049001"/>
    </source>
</evidence>
<evidence type="ECO:0000256" key="3">
    <source>
        <dbReference type="ARBA" id="ARBA00004658"/>
    </source>
</evidence>
<evidence type="ECO:0000313" key="22">
    <source>
        <dbReference type="Proteomes" id="UP001303160"/>
    </source>
</evidence>
<evidence type="ECO:0000256" key="16">
    <source>
        <dbReference type="ARBA" id="ARBA00093425"/>
    </source>
</evidence>
<evidence type="ECO:0000256" key="8">
    <source>
        <dbReference type="ARBA" id="ARBA00022679"/>
    </source>
</evidence>
<evidence type="ECO:0000256" key="5">
    <source>
        <dbReference type="ARBA" id="ARBA00007064"/>
    </source>
</evidence>
<dbReference type="PANTHER" id="PTHR12039:SF0">
    <property type="entry name" value="NICOTINAMIDE-NUCLEOTIDE ADENYLYLTRANSFERASE"/>
    <property type="match status" value="1"/>
</dbReference>
<dbReference type="EMBL" id="MU863911">
    <property type="protein sequence ID" value="KAK4201117.1"/>
    <property type="molecule type" value="Genomic_DNA"/>
</dbReference>
<dbReference type="EC" id="2.7.7.18" evidence="17"/>
<feature type="compositionally biased region" description="Basic and acidic residues" evidence="19">
    <location>
        <begin position="327"/>
        <end position="339"/>
    </location>
</feature>
<evidence type="ECO:0000256" key="6">
    <source>
        <dbReference type="ARBA" id="ARBA00011881"/>
    </source>
</evidence>
<dbReference type="SUPFAM" id="SSF52374">
    <property type="entry name" value="Nucleotidylyl transferase"/>
    <property type="match status" value="1"/>
</dbReference>
<sequence>MDPAIIAARDNVIRAEVAEREAECILMAARENLLEAREHAMRLELEVSAANEAQSMFNTLTSHNTTASGTATPVAVSGVPSEAYAFPIDKLKRRQTREGKTPLVLVACGSFSPITFLHMRMFEMASDFVRFNTDFEVCAGYLSPVSDAYKKAGLAPGRHRVEMCSRAIASSPWLMVDPFETVNCNEKGEPEYVPTAKVLRHFDHEINTVLGGIEGTDGKMRKAKIALLAGADLVMSMGEPGLWSPIDLGVILGQYGAFIVERSGTDIELALSTLKQYENNIWVIGQVIQNDISSTKVRLFLKKDLSVRYLIPDPVVEYINEHHLYQEGPPKEKQEKINGPKDPAPESADGKLIKG</sequence>
<gene>
    <name evidence="21" type="ORF">QBC40DRAFT_63747</name>
</gene>
<keyword evidence="22" id="KW-1185">Reference proteome</keyword>
<dbReference type="CDD" id="cd09286">
    <property type="entry name" value="NMNAT_Eukarya"/>
    <property type="match status" value="1"/>
</dbReference>
<evidence type="ECO:0000313" key="21">
    <source>
        <dbReference type="EMBL" id="KAK4201117.1"/>
    </source>
</evidence>
<dbReference type="Pfam" id="PF01467">
    <property type="entry name" value="CTP_transf_like"/>
    <property type="match status" value="1"/>
</dbReference>
<evidence type="ECO:0000256" key="14">
    <source>
        <dbReference type="ARBA" id="ARBA00048721"/>
    </source>
</evidence>
<comment type="catalytic activity">
    <reaction evidence="14 17">
        <text>nicotinate beta-D-ribonucleotide + ATP + H(+) = deamido-NAD(+) + diphosphate</text>
        <dbReference type="Rhea" id="RHEA:22860"/>
        <dbReference type="ChEBI" id="CHEBI:15378"/>
        <dbReference type="ChEBI" id="CHEBI:30616"/>
        <dbReference type="ChEBI" id="CHEBI:33019"/>
        <dbReference type="ChEBI" id="CHEBI:57502"/>
        <dbReference type="ChEBI" id="CHEBI:58437"/>
        <dbReference type="EC" id="2.7.7.18"/>
    </reaction>
</comment>
<keyword evidence="8 17" id="KW-0808">Transferase</keyword>
<feature type="region of interest" description="Disordered" evidence="19">
    <location>
        <begin position="327"/>
        <end position="355"/>
    </location>
</feature>
<dbReference type="InterPro" id="IPR045094">
    <property type="entry name" value="NMNAT_euk"/>
</dbReference>
<evidence type="ECO:0000256" key="12">
    <source>
        <dbReference type="ARBA" id="ARBA00023027"/>
    </source>
</evidence>
<comment type="caution">
    <text evidence="21">The sequence shown here is derived from an EMBL/GenBank/DDBJ whole genome shotgun (WGS) entry which is preliminary data.</text>
</comment>
<evidence type="ECO:0000256" key="9">
    <source>
        <dbReference type="ARBA" id="ARBA00022695"/>
    </source>
</evidence>
<dbReference type="GO" id="GO:0005759">
    <property type="term" value="C:mitochondrial matrix"/>
    <property type="evidence" value="ECO:0007669"/>
    <property type="project" value="UniProtKB-ARBA"/>
</dbReference>
<keyword evidence="18" id="KW-0175">Coiled coil</keyword>
<comment type="subunit">
    <text evidence="6">Homotetramer.</text>
</comment>
<evidence type="ECO:0000256" key="1">
    <source>
        <dbReference type="ARBA" id="ARBA00001946"/>
    </source>
</evidence>
<dbReference type="GO" id="GO:0005524">
    <property type="term" value="F:ATP binding"/>
    <property type="evidence" value="ECO:0007669"/>
    <property type="project" value="UniProtKB-KW"/>
</dbReference>
<comment type="subcellular location">
    <subcellularLocation>
        <location evidence="2">Mitochondrion</location>
    </subcellularLocation>
</comment>
<dbReference type="GO" id="GO:0000309">
    <property type="term" value="F:nicotinamide-nucleotide adenylyltransferase activity"/>
    <property type="evidence" value="ECO:0007669"/>
    <property type="project" value="UniProtKB-EC"/>
</dbReference>
<comment type="catalytic activity">
    <reaction evidence="15 17">
        <text>beta-nicotinamide D-ribonucleotide + ATP + H(+) = diphosphate + NAD(+)</text>
        <dbReference type="Rhea" id="RHEA:21360"/>
        <dbReference type="ChEBI" id="CHEBI:14649"/>
        <dbReference type="ChEBI" id="CHEBI:15378"/>
        <dbReference type="ChEBI" id="CHEBI:30616"/>
        <dbReference type="ChEBI" id="CHEBI:33019"/>
        <dbReference type="ChEBI" id="CHEBI:57540"/>
        <dbReference type="EC" id="2.7.7.1"/>
    </reaction>
</comment>
<dbReference type="InterPro" id="IPR005248">
    <property type="entry name" value="NadD/NMNAT"/>
</dbReference>
<organism evidence="21 22">
    <name type="scientific">Triangularia verruculosa</name>
    <dbReference type="NCBI Taxonomy" id="2587418"/>
    <lineage>
        <taxon>Eukaryota</taxon>
        <taxon>Fungi</taxon>
        <taxon>Dikarya</taxon>
        <taxon>Ascomycota</taxon>
        <taxon>Pezizomycotina</taxon>
        <taxon>Sordariomycetes</taxon>
        <taxon>Sordariomycetidae</taxon>
        <taxon>Sordariales</taxon>
        <taxon>Podosporaceae</taxon>
        <taxon>Triangularia</taxon>
    </lineage>
</organism>
<evidence type="ECO:0000256" key="2">
    <source>
        <dbReference type="ARBA" id="ARBA00004173"/>
    </source>
</evidence>
<dbReference type="GO" id="GO:0004515">
    <property type="term" value="F:nicotinate-nucleotide adenylyltransferase activity"/>
    <property type="evidence" value="ECO:0007669"/>
    <property type="project" value="UniProtKB-EC"/>
</dbReference>
<keyword evidence="11 17" id="KW-0067">ATP-binding</keyword>
<evidence type="ECO:0000256" key="17">
    <source>
        <dbReference type="RuleBase" id="RU362021"/>
    </source>
</evidence>
<dbReference type="PANTHER" id="PTHR12039">
    <property type="entry name" value="NICOTINAMIDE MONONUCLEOTIDE ADENYLYLTRANSFERASE"/>
    <property type="match status" value="1"/>
</dbReference>
<dbReference type="GO" id="GO:0009435">
    <property type="term" value="P:NAD+ biosynthetic process"/>
    <property type="evidence" value="ECO:0007669"/>
    <property type="project" value="InterPro"/>
</dbReference>
<evidence type="ECO:0000256" key="19">
    <source>
        <dbReference type="SAM" id="MobiDB-lite"/>
    </source>
</evidence>
<dbReference type="AlphaFoldDB" id="A0AAN6XNR2"/>